<organism evidence="2 3">
    <name type="scientific">Nocardioides fonticola</name>
    <dbReference type="NCBI Taxonomy" id="450363"/>
    <lineage>
        <taxon>Bacteria</taxon>
        <taxon>Bacillati</taxon>
        <taxon>Actinomycetota</taxon>
        <taxon>Actinomycetes</taxon>
        <taxon>Propionibacteriales</taxon>
        <taxon>Nocardioidaceae</taxon>
        <taxon>Nocardioides</taxon>
    </lineage>
</organism>
<feature type="transmembrane region" description="Helical" evidence="1">
    <location>
        <begin position="180"/>
        <end position="197"/>
    </location>
</feature>
<gene>
    <name evidence="2" type="ORF">GCM10022215_34800</name>
</gene>
<comment type="caution">
    <text evidence="2">The sequence shown here is derived from an EMBL/GenBank/DDBJ whole genome shotgun (WGS) entry which is preliminary data.</text>
</comment>
<dbReference type="Proteomes" id="UP001501495">
    <property type="component" value="Unassembled WGS sequence"/>
</dbReference>
<feature type="transmembrane region" description="Helical" evidence="1">
    <location>
        <begin position="491"/>
        <end position="511"/>
    </location>
</feature>
<feature type="transmembrane region" description="Helical" evidence="1">
    <location>
        <begin position="153"/>
        <end position="173"/>
    </location>
</feature>
<proteinExistence type="predicted"/>
<keyword evidence="1" id="KW-1133">Transmembrane helix</keyword>
<feature type="transmembrane region" description="Helical" evidence="1">
    <location>
        <begin position="230"/>
        <end position="250"/>
    </location>
</feature>
<evidence type="ECO:0000256" key="1">
    <source>
        <dbReference type="SAM" id="Phobius"/>
    </source>
</evidence>
<dbReference type="EMBL" id="BAAAZH010000028">
    <property type="protein sequence ID" value="GAA4125906.1"/>
    <property type="molecule type" value="Genomic_DNA"/>
</dbReference>
<sequence length="520" mass="53232">MIVVRSAVRRDRLLVGAWVAVLVGLVYASAAATTDLYPDPADRVRAAEAIDRSTALVALYGPILDPQSVGELAMTKLTVLYALAVAALALVLVRRHTRSEEEDGRAELLASTALRRRSLLTGAVVWAGAVTLAVGALTTGACLLGGLPARGSVLFGASWAGVGLVGVGLTAVAAQIASTARATAALTLGVLAAAYALRALGDVVDGGGALGWISPLGWTTRLRAWSEPRWWVLLLWPLLALVLLGVARVLEQRRDLGAGLIGERLGRADGVLAGPWSLAWRTYRASLLGWTIAMVATGAVTGALAPGVGDLLDTGTGRDVLRTLGGRGALEEALLAAIFAFAGIAVAGWGITLVARSAADDARGRSELLLATAVRREDAARVTAVAAIVPPLLLLAVAGVSATLVLAVGDGGGLLGRARQVLPLAVAPWPAAVVIIGIALVGGAWWRRGPTIGWSALAGAVILEDLGPLLDLPTPIARLSPFAHVPTSGDVVTGAQVAMTLLGALLALAAVRRFARRDLG</sequence>
<feature type="transmembrane region" description="Helical" evidence="1">
    <location>
        <begin position="384"/>
        <end position="409"/>
    </location>
</feature>
<feature type="transmembrane region" description="Helical" evidence="1">
    <location>
        <begin position="421"/>
        <end position="445"/>
    </location>
</feature>
<keyword evidence="3" id="KW-1185">Reference proteome</keyword>
<keyword evidence="1" id="KW-0472">Membrane</keyword>
<keyword evidence="1" id="KW-0812">Transmembrane</keyword>
<feature type="transmembrane region" description="Helical" evidence="1">
    <location>
        <begin position="123"/>
        <end position="147"/>
    </location>
</feature>
<feature type="transmembrane region" description="Helical" evidence="1">
    <location>
        <begin position="73"/>
        <end position="93"/>
    </location>
</feature>
<accession>A0ABP7XTV7</accession>
<feature type="transmembrane region" description="Helical" evidence="1">
    <location>
        <begin position="333"/>
        <end position="355"/>
    </location>
</feature>
<evidence type="ECO:0000313" key="3">
    <source>
        <dbReference type="Proteomes" id="UP001501495"/>
    </source>
</evidence>
<protein>
    <submittedName>
        <fullName evidence="2">Multidrug efflux ABC transporter permease</fullName>
    </submittedName>
</protein>
<feature type="transmembrane region" description="Helical" evidence="1">
    <location>
        <begin position="287"/>
        <end position="308"/>
    </location>
</feature>
<feature type="transmembrane region" description="Helical" evidence="1">
    <location>
        <begin position="452"/>
        <end position="471"/>
    </location>
</feature>
<name>A0ABP7XTV7_9ACTN</name>
<reference evidence="3" key="1">
    <citation type="journal article" date="2019" name="Int. J. Syst. Evol. Microbiol.">
        <title>The Global Catalogue of Microorganisms (GCM) 10K type strain sequencing project: providing services to taxonomists for standard genome sequencing and annotation.</title>
        <authorList>
            <consortium name="The Broad Institute Genomics Platform"/>
            <consortium name="The Broad Institute Genome Sequencing Center for Infectious Disease"/>
            <person name="Wu L."/>
            <person name="Ma J."/>
        </authorList>
    </citation>
    <scope>NUCLEOTIDE SEQUENCE [LARGE SCALE GENOMIC DNA]</scope>
    <source>
        <strain evidence="3">JCM 16703</strain>
    </source>
</reference>
<evidence type="ECO:0000313" key="2">
    <source>
        <dbReference type="EMBL" id="GAA4125906.1"/>
    </source>
</evidence>